<dbReference type="GO" id="GO:0016740">
    <property type="term" value="F:transferase activity"/>
    <property type="evidence" value="ECO:0007669"/>
    <property type="project" value="UniProtKB-KW"/>
</dbReference>
<feature type="domain" description="Glycosyltransferase 2-like" evidence="1">
    <location>
        <begin position="6"/>
        <end position="117"/>
    </location>
</feature>
<keyword evidence="3" id="KW-1185">Reference proteome</keyword>
<dbReference type="SUPFAM" id="SSF53448">
    <property type="entry name" value="Nucleotide-diphospho-sugar transferases"/>
    <property type="match status" value="1"/>
</dbReference>
<sequence>MTPLVSAVIPTYNRAEYVGGAIESVLSQTYDNVEVVVVDDGSTDDTREVLAEYDDDDRVRVLHNDENRGIPYTMNRGVDAAEGDYVGVFGDDDRWRPTKVEKQVEVFEQLDDDYCGVYTGGVITDLDGDVVQRVMTHHAGDVYPDVLVRNTILPHSSHLVRAECFEEVGGFDESFPIACDWDITIRLSKQFKWAFVPEVLVERTHHDTNVTGDPDYDVRCRRQVWEKFRADIARHPDIERRFHAAWARERGVRALEADDRTEAITAFAEAFSSEPRGDHAALLGLAPFGPDALSTARSVRDTIASLR</sequence>
<keyword evidence="2" id="KW-0808">Transferase</keyword>
<name>A0A1H8WNJ9_9EURY</name>
<dbReference type="InterPro" id="IPR029044">
    <property type="entry name" value="Nucleotide-diphossugar_trans"/>
</dbReference>
<dbReference type="AlphaFoldDB" id="A0A1H8WNJ9"/>
<evidence type="ECO:0000259" key="1">
    <source>
        <dbReference type="Pfam" id="PF00535"/>
    </source>
</evidence>
<accession>A0A1H8WNJ9</accession>
<organism evidence="2 3">
    <name type="scientific">Halogranum amylolyticum</name>
    <dbReference type="NCBI Taxonomy" id="660520"/>
    <lineage>
        <taxon>Archaea</taxon>
        <taxon>Methanobacteriati</taxon>
        <taxon>Methanobacteriota</taxon>
        <taxon>Stenosarchaea group</taxon>
        <taxon>Halobacteria</taxon>
        <taxon>Halobacteriales</taxon>
        <taxon>Haloferacaceae</taxon>
    </lineage>
</organism>
<proteinExistence type="predicted"/>
<dbReference type="EMBL" id="FODV01000035">
    <property type="protein sequence ID" value="SEP29083.1"/>
    <property type="molecule type" value="Genomic_DNA"/>
</dbReference>
<dbReference type="InterPro" id="IPR050834">
    <property type="entry name" value="Glycosyltransf_2"/>
</dbReference>
<dbReference type="PANTHER" id="PTHR43685:SF2">
    <property type="entry name" value="GLYCOSYLTRANSFERASE 2-LIKE DOMAIN-CONTAINING PROTEIN"/>
    <property type="match status" value="1"/>
</dbReference>
<protein>
    <submittedName>
        <fullName evidence="2">Glycosyltransferase involved in cell wall bisynthesis</fullName>
    </submittedName>
</protein>
<gene>
    <name evidence="2" type="ORF">SAMN04487948_13512</name>
</gene>
<dbReference type="Pfam" id="PF00535">
    <property type="entry name" value="Glycos_transf_2"/>
    <property type="match status" value="1"/>
</dbReference>
<dbReference type="OrthoDB" id="46222at2157"/>
<dbReference type="Proteomes" id="UP000199126">
    <property type="component" value="Unassembled WGS sequence"/>
</dbReference>
<dbReference type="Gene3D" id="3.90.550.10">
    <property type="entry name" value="Spore Coat Polysaccharide Biosynthesis Protein SpsA, Chain A"/>
    <property type="match status" value="1"/>
</dbReference>
<dbReference type="RefSeq" id="WP_089827990.1">
    <property type="nucleotide sequence ID" value="NZ_FODV01000035.1"/>
</dbReference>
<dbReference type="InterPro" id="IPR001173">
    <property type="entry name" value="Glyco_trans_2-like"/>
</dbReference>
<reference evidence="3" key="1">
    <citation type="submission" date="2016-10" db="EMBL/GenBank/DDBJ databases">
        <authorList>
            <person name="Varghese N."/>
            <person name="Submissions S."/>
        </authorList>
    </citation>
    <scope>NUCLEOTIDE SEQUENCE [LARGE SCALE GENOMIC DNA]</scope>
    <source>
        <strain evidence="3">CGMCC 1.10121</strain>
    </source>
</reference>
<dbReference type="PANTHER" id="PTHR43685">
    <property type="entry name" value="GLYCOSYLTRANSFERASE"/>
    <property type="match status" value="1"/>
</dbReference>
<evidence type="ECO:0000313" key="2">
    <source>
        <dbReference type="EMBL" id="SEP29083.1"/>
    </source>
</evidence>
<evidence type="ECO:0000313" key="3">
    <source>
        <dbReference type="Proteomes" id="UP000199126"/>
    </source>
</evidence>